<evidence type="ECO:0000313" key="3">
    <source>
        <dbReference type="Proteomes" id="UP000006693"/>
    </source>
</evidence>
<dbReference type="EMBL" id="CP000011">
    <property type="protein sequence ID" value="AAY59234.1"/>
    <property type="molecule type" value="Genomic_DNA"/>
</dbReference>
<dbReference type="Proteomes" id="UP000006693">
    <property type="component" value="Chromosome 2"/>
</dbReference>
<name>A0A0H2XCY8_BURMA</name>
<proteinExistence type="predicted"/>
<evidence type="ECO:0000256" key="1">
    <source>
        <dbReference type="SAM" id="MobiDB-lite"/>
    </source>
</evidence>
<accession>A0A0H2XCY8</accession>
<reference evidence="2 3" key="1">
    <citation type="journal article" date="2004" name="Proc. Natl. Acad. Sci. U.S.A.">
        <title>Structural flexibility in the Burkholderia mallei genome.</title>
        <authorList>
            <person name="Nierman W.C."/>
            <person name="DeShazer D."/>
            <person name="Kim H.S."/>
            <person name="Tettelin H."/>
            <person name="Nelson K.E."/>
            <person name="Feldblyum T."/>
            <person name="Ulrich R.L."/>
            <person name="Ronning C.M."/>
            <person name="Brinkac L.M."/>
            <person name="Daugherty S.C."/>
            <person name="Davidsen T.D."/>
            <person name="Deboy R.T."/>
            <person name="Dimitrov G."/>
            <person name="Dodson R.J."/>
            <person name="Durkin A.S."/>
            <person name="Gwinn M.L."/>
            <person name="Haft D.H."/>
            <person name="Khouri H."/>
            <person name="Kolonay J.F."/>
            <person name="Madupu R."/>
            <person name="Mohammoud Y."/>
            <person name="Nelson W.C."/>
            <person name="Radune D."/>
            <person name="Romero C.M."/>
            <person name="Sarria S."/>
            <person name="Selengut J."/>
            <person name="Shamblin C."/>
            <person name="Sullivan S.A."/>
            <person name="White O."/>
            <person name="Yu Y."/>
            <person name="Zafar N."/>
            <person name="Zhou L."/>
            <person name="Fraser C.M."/>
        </authorList>
    </citation>
    <scope>NUCLEOTIDE SEQUENCE [LARGE SCALE GENOMIC DNA]</scope>
    <source>
        <strain evidence="2 3">ATCC 23344</strain>
    </source>
</reference>
<keyword evidence="3" id="KW-1185">Reference proteome</keyword>
<protein>
    <submittedName>
        <fullName evidence="2">Uncharacterized protein</fullName>
    </submittedName>
</protein>
<dbReference type="KEGG" id="bma:BMAA0704"/>
<feature type="region of interest" description="Disordered" evidence="1">
    <location>
        <begin position="1"/>
        <end position="53"/>
    </location>
</feature>
<sequence length="53" mass="5906">MRASRRAAWRARVRFEPSSERSSRSCSPVEAGGAASRTHGRPAKWAAASYHQY</sequence>
<feature type="compositionally biased region" description="Basic and acidic residues" evidence="1">
    <location>
        <begin position="13"/>
        <end position="23"/>
    </location>
</feature>
<feature type="compositionally biased region" description="Basic residues" evidence="1">
    <location>
        <begin position="1"/>
        <end position="12"/>
    </location>
</feature>
<dbReference type="AlphaFoldDB" id="A0A0H2XCY8"/>
<dbReference type="HOGENOM" id="CLU_3059378_0_0_4"/>
<evidence type="ECO:0000313" key="2">
    <source>
        <dbReference type="EMBL" id="AAY59234.1"/>
    </source>
</evidence>
<gene>
    <name evidence="2" type="ordered locus">BMAA0704</name>
</gene>
<organism evidence="2 3">
    <name type="scientific">Burkholderia mallei (strain ATCC 23344)</name>
    <dbReference type="NCBI Taxonomy" id="243160"/>
    <lineage>
        <taxon>Bacteria</taxon>
        <taxon>Pseudomonadati</taxon>
        <taxon>Pseudomonadota</taxon>
        <taxon>Betaproteobacteria</taxon>
        <taxon>Burkholderiales</taxon>
        <taxon>Burkholderiaceae</taxon>
        <taxon>Burkholderia</taxon>
        <taxon>pseudomallei group</taxon>
    </lineage>
</organism>